<evidence type="ECO:0000259" key="1">
    <source>
        <dbReference type="Pfam" id="PF13472"/>
    </source>
</evidence>
<protein>
    <submittedName>
        <fullName evidence="2">Lysophospholipase L1</fullName>
    </submittedName>
</protein>
<dbReference type="AlphaFoldDB" id="A0A1I4AB67"/>
<evidence type="ECO:0000313" key="2">
    <source>
        <dbReference type="EMBL" id="SFK53543.1"/>
    </source>
</evidence>
<dbReference type="SUPFAM" id="SSF52266">
    <property type="entry name" value="SGNH hydrolase"/>
    <property type="match status" value="1"/>
</dbReference>
<dbReference type="InterPro" id="IPR051532">
    <property type="entry name" value="Ester_Hydrolysis_Enzymes"/>
</dbReference>
<name>A0A1I4AB67_9HYPH</name>
<dbReference type="PANTHER" id="PTHR30383">
    <property type="entry name" value="THIOESTERASE 1/PROTEASE 1/LYSOPHOSPHOLIPASE L1"/>
    <property type="match status" value="1"/>
</dbReference>
<dbReference type="Gene3D" id="3.40.50.1110">
    <property type="entry name" value="SGNH hydrolase"/>
    <property type="match status" value="1"/>
</dbReference>
<sequence length="226" mass="24381">MPPSTPILDRRRFGLGLLAAGFAGRAEAAAAPIVCWGDSLTFGAGVQTNGGRYPTVLGRLFAPPRAVRNAGIGGETSTQVARRMLSDPRSREGVAVIWAGRNNYDDPNRVRADLKAMAARCERSLVLSIINADVPEEHRGRPGYRAIRALNDALRDDHGFRFLDVRGPLVERGLAMNGLNPTARDRADIVDDVPAQTLRADHIHLNDAGQAVIAVLVHDALVARGW</sequence>
<dbReference type="CDD" id="cd00229">
    <property type="entry name" value="SGNH_hydrolase"/>
    <property type="match status" value="1"/>
</dbReference>
<accession>A0A1I4AB67</accession>
<proteinExistence type="predicted"/>
<feature type="domain" description="SGNH hydrolase-type esterase" evidence="1">
    <location>
        <begin position="35"/>
        <end position="211"/>
    </location>
</feature>
<dbReference type="Pfam" id="PF13472">
    <property type="entry name" value="Lipase_GDSL_2"/>
    <property type="match status" value="1"/>
</dbReference>
<dbReference type="GO" id="GO:0016788">
    <property type="term" value="F:hydrolase activity, acting on ester bonds"/>
    <property type="evidence" value="ECO:0007669"/>
    <property type="project" value="UniProtKB-ARBA"/>
</dbReference>
<dbReference type="OrthoDB" id="3193214at2"/>
<keyword evidence="3" id="KW-1185">Reference proteome</keyword>
<dbReference type="InterPro" id="IPR013830">
    <property type="entry name" value="SGNH_hydro"/>
</dbReference>
<evidence type="ECO:0000313" key="3">
    <source>
        <dbReference type="Proteomes" id="UP000198804"/>
    </source>
</evidence>
<dbReference type="EMBL" id="FOSV01000002">
    <property type="protein sequence ID" value="SFK53543.1"/>
    <property type="molecule type" value="Genomic_DNA"/>
</dbReference>
<gene>
    <name evidence="2" type="ORF">SAMN04488125_102316</name>
</gene>
<reference evidence="3" key="1">
    <citation type="submission" date="2016-10" db="EMBL/GenBank/DDBJ databases">
        <authorList>
            <person name="Varghese N."/>
            <person name="Submissions S."/>
        </authorList>
    </citation>
    <scope>NUCLEOTIDE SEQUENCE [LARGE SCALE GENOMIC DNA]</scope>
    <source>
        <strain evidence="3">CGMCC 1.6474</strain>
    </source>
</reference>
<dbReference type="Proteomes" id="UP000198804">
    <property type="component" value="Unassembled WGS sequence"/>
</dbReference>
<dbReference type="STRING" id="414703.SAMN04488125_102316"/>
<dbReference type="RefSeq" id="WP_091942285.1">
    <property type="nucleotide sequence ID" value="NZ_FOSV01000002.1"/>
</dbReference>
<organism evidence="2 3">
    <name type="scientific">Methylorubrum salsuginis</name>
    <dbReference type="NCBI Taxonomy" id="414703"/>
    <lineage>
        <taxon>Bacteria</taxon>
        <taxon>Pseudomonadati</taxon>
        <taxon>Pseudomonadota</taxon>
        <taxon>Alphaproteobacteria</taxon>
        <taxon>Hyphomicrobiales</taxon>
        <taxon>Methylobacteriaceae</taxon>
        <taxon>Methylorubrum</taxon>
    </lineage>
</organism>
<dbReference type="InterPro" id="IPR036514">
    <property type="entry name" value="SGNH_hydro_sf"/>
</dbReference>